<proteinExistence type="predicted"/>
<dbReference type="PROSITE" id="PS51257">
    <property type="entry name" value="PROKAR_LIPOPROTEIN"/>
    <property type="match status" value="1"/>
</dbReference>
<evidence type="ECO:0000313" key="3">
    <source>
        <dbReference type="Proteomes" id="UP000189670"/>
    </source>
</evidence>
<organism evidence="2 3">
    <name type="scientific">Candidatus Magnetoglobus multicellularis str. Araruama</name>
    <dbReference type="NCBI Taxonomy" id="890399"/>
    <lineage>
        <taxon>Bacteria</taxon>
        <taxon>Pseudomonadati</taxon>
        <taxon>Thermodesulfobacteriota</taxon>
        <taxon>Desulfobacteria</taxon>
        <taxon>Desulfobacterales</taxon>
        <taxon>Desulfobacteraceae</taxon>
        <taxon>Candidatus Magnetoglobus</taxon>
    </lineage>
</organism>
<sequence>MVKFGYNRDKKKGREQIVIGLICTSSGCPIAVEVFAGNTKDETTVVDKIEELQKIYNIRDLIFVGDRGMVTQANVKKVQGNKGLHLISALTHPQINKLRQRKVIEPSLFDEKNIVEIIDPDDTTKRYCLCYNPLTAAREKILDKLY</sequence>
<dbReference type="InterPro" id="IPR002559">
    <property type="entry name" value="Transposase_11"/>
</dbReference>
<evidence type="ECO:0000313" key="2">
    <source>
        <dbReference type="EMBL" id="ETR67618.1"/>
    </source>
</evidence>
<dbReference type="EMBL" id="ATBP01001293">
    <property type="protein sequence ID" value="ETR67618.1"/>
    <property type="molecule type" value="Genomic_DNA"/>
</dbReference>
<dbReference type="Pfam" id="PF01609">
    <property type="entry name" value="DDE_Tnp_1"/>
    <property type="match status" value="1"/>
</dbReference>
<evidence type="ECO:0000259" key="1">
    <source>
        <dbReference type="Pfam" id="PF01609"/>
    </source>
</evidence>
<comment type="caution">
    <text evidence="2">The sequence shown here is derived from an EMBL/GenBank/DDBJ whole genome shotgun (WGS) entry which is preliminary data.</text>
</comment>
<accession>A0A1V1NYI6</accession>
<dbReference type="Proteomes" id="UP000189670">
    <property type="component" value="Unassembled WGS sequence"/>
</dbReference>
<reference evidence="3" key="1">
    <citation type="submission" date="2012-11" db="EMBL/GenBank/DDBJ databases">
        <authorList>
            <person name="Lucero-Rivera Y.E."/>
            <person name="Tovar-Ramirez D."/>
        </authorList>
    </citation>
    <scope>NUCLEOTIDE SEQUENCE [LARGE SCALE GENOMIC DNA]</scope>
    <source>
        <strain evidence="3">Araruama</strain>
    </source>
</reference>
<feature type="domain" description="Transposase IS4-like" evidence="1">
    <location>
        <begin position="9"/>
        <end position="92"/>
    </location>
</feature>
<name>A0A1V1NYI6_9BACT</name>
<dbReference type="GO" id="GO:0003677">
    <property type="term" value="F:DNA binding"/>
    <property type="evidence" value="ECO:0007669"/>
    <property type="project" value="InterPro"/>
</dbReference>
<gene>
    <name evidence="2" type="ORF">OMM_05046</name>
</gene>
<protein>
    <recommendedName>
        <fullName evidence="1">Transposase IS4-like domain-containing protein</fullName>
    </recommendedName>
</protein>
<dbReference type="GO" id="GO:0004803">
    <property type="term" value="F:transposase activity"/>
    <property type="evidence" value="ECO:0007669"/>
    <property type="project" value="InterPro"/>
</dbReference>
<dbReference type="GO" id="GO:0006313">
    <property type="term" value="P:DNA transposition"/>
    <property type="evidence" value="ECO:0007669"/>
    <property type="project" value="InterPro"/>
</dbReference>
<dbReference type="AlphaFoldDB" id="A0A1V1NYI6"/>
<dbReference type="PANTHER" id="PTHR34614:SF2">
    <property type="entry name" value="TRANSPOSASE IS4-LIKE DOMAIN-CONTAINING PROTEIN"/>
    <property type="match status" value="1"/>
</dbReference>
<dbReference type="PANTHER" id="PTHR34614">
    <property type="match status" value="1"/>
</dbReference>